<protein>
    <recommendedName>
        <fullName evidence="6">Secreted protein</fullName>
    </recommendedName>
</protein>
<reference evidence="4" key="1">
    <citation type="submission" date="2021-04" db="EMBL/GenBank/DDBJ databases">
        <authorList>
            <consortium name="Molecular Ecology Group"/>
        </authorList>
    </citation>
    <scope>NUCLEOTIDE SEQUENCE</scope>
</reference>
<dbReference type="Gene3D" id="1.25.10.10">
    <property type="entry name" value="Leucine-rich Repeat Variant"/>
    <property type="match status" value="1"/>
</dbReference>
<dbReference type="PANTHER" id="PTHR12537:SF12">
    <property type="entry name" value="MATERNAL PROTEIN PUMILIO"/>
    <property type="match status" value="1"/>
</dbReference>
<evidence type="ECO:0000313" key="4">
    <source>
        <dbReference type="EMBL" id="CAG5131225.1"/>
    </source>
</evidence>
<dbReference type="GO" id="GO:0003730">
    <property type="term" value="F:mRNA 3'-UTR binding"/>
    <property type="evidence" value="ECO:0007669"/>
    <property type="project" value="TreeGrafter"/>
</dbReference>
<gene>
    <name evidence="4" type="ORF">CUNI_LOCUS16783</name>
</gene>
<name>A0A8S3ZUM7_9EUPU</name>
<dbReference type="AlphaFoldDB" id="A0A8S3ZUM7"/>
<dbReference type="GO" id="GO:0005737">
    <property type="term" value="C:cytoplasm"/>
    <property type="evidence" value="ECO:0007669"/>
    <property type="project" value="TreeGrafter"/>
</dbReference>
<dbReference type="InterPro" id="IPR016024">
    <property type="entry name" value="ARM-type_fold"/>
</dbReference>
<dbReference type="PROSITE" id="PS50302">
    <property type="entry name" value="PUM"/>
    <property type="match status" value="1"/>
</dbReference>
<proteinExistence type="predicted"/>
<dbReference type="PANTHER" id="PTHR12537">
    <property type="entry name" value="RNA BINDING PROTEIN PUMILIO-RELATED"/>
    <property type="match status" value="1"/>
</dbReference>
<evidence type="ECO:0008006" key="6">
    <source>
        <dbReference type="Google" id="ProtNLM"/>
    </source>
</evidence>
<evidence type="ECO:0000256" key="2">
    <source>
        <dbReference type="PROSITE-ProRule" id="PRU00317"/>
    </source>
</evidence>
<feature type="chain" id="PRO_5035920521" description="Secreted protein" evidence="3">
    <location>
        <begin position="29"/>
        <end position="102"/>
    </location>
</feature>
<dbReference type="GO" id="GO:0010608">
    <property type="term" value="P:post-transcriptional regulation of gene expression"/>
    <property type="evidence" value="ECO:0007669"/>
    <property type="project" value="TreeGrafter"/>
</dbReference>
<dbReference type="EMBL" id="CAJHNH020004541">
    <property type="protein sequence ID" value="CAG5131225.1"/>
    <property type="molecule type" value="Genomic_DNA"/>
</dbReference>
<comment type="caution">
    <text evidence="4">The sequence shown here is derived from an EMBL/GenBank/DDBJ whole genome shotgun (WGS) entry which is preliminary data.</text>
</comment>
<feature type="repeat" description="Pumilio" evidence="2">
    <location>
        <begin position="51"/>
        <end position="87"/>
    </location>
</feature>
<dbReference type="OrthoDB" id="668540at2759"/>
<evidence type="ECO:0000313" key="5">
    <source>
        <dbReference type="Proteomes" id="UP000678393"/>
    </source>
</evidence>
<accession>A0A8S3ZUM7</accession>
<keyword evidence="1" id="KW-0677">Repeat</keyword>
<dbReference type="InterPro" id="IPR001313">
    <property type="entry name" value="Pumilio_RNA-bd_rpt"/>
</dbReference>
<dbReference type="Proteomes" id="UP000678393">
    <property type="component" value="Unassembled WGS sequence"/>
</dbReference>
<keyword evidence="5" id="KW-1185">Reference proteome</keyword>
<dbReference type="InterPro" id="IPR011989">
    <property type="entry name" value="ARM-like"/>
</dbReference>
<organism evidence="4 5">
    <name type="scientific">Candidula unifasciata</name>
    <dbReference type="NCBI Taxonomy" id="100452"/>
    <lineage>
        <taxon>Eukaryota</taxon>
        <taxon>Metazoa</taxon>
        <taxon>Spiralia</taxon>
        <taxon>Lophotrochozoa</taxon>
        <taxon>Mollusca</taxon>
        <taxon>Gastropoda</taxon>
        <taxon>Heterobranchia</taxon>
        <taxon>Euthyneura</taxon>
        <taxon>Panpulmonata</taxon>
        <taxon>Eupulmonata</taxon>
        <taxon>Stylommatophora</taxon>
        <taxon>Helicina</taxon>
        <taxon>Helicoidea</taxon>
        <taxon>Geomitridae</taxon>
        <taxon>Candidula</taxon>
    </lineage>
</organism>
<evidence type="ECO:0000256" key="1">
    <source>
        <dbReference type="ARBA" id="ARBA00022737"/>
    </source>
</evidence>
<feature type="signal peptide" evidence="3">
    <location>
        <begin position="1"/>
        <end position="28"/>
    </location>
</feature>
<keyword evidence="3" id="KW-0732">Signal</keyword>
<dbReference type="SUPFAM" id="SSF48371">
    <property type="entry name" value="ARM repeat"/>
    <property type="match status" value="1"/>
</dbReference>
<sequence>MMSRTLTVGTLNTCSLLLLLLRASCFICQDPNGCQGIQRIQEHYTLEQTTPVLDELHERLVQDQFGNYIIQHDMKHDHMEDKSKIVQHQGKVLVLGQCKFAR</sequence>
<evidence type="ECO:0000256" key="3">
    <source>
        <dbReference type="SAM" id="SignalP"/>
    </source>
</evidence>